<protein>
    <recommendedName>
        <fullName evidence="2">DUF2154 domain-containing protein</fullName>
    </recommendedName>
</protein>
<name>A0A0G2YJM2_9ZZZZ</name>
<reference evidence="1" key="1">
    <citation type="journal article" date="2015" name="Front. Microbiol.">
        <title>Identification of novel esterase-active enzymes from hot environments by use of the host bacterium Thermus thermophilus.</title>
        <authorList>
            <person name="Leis B."/>
            <person name="Angelov A."/>
            <person name="Mientus M."/>
            <person name="Li H."/>
            <person name="Pham V.T."/>
            <person name="Lauinger B."/>
            <person name="Bongen P."/>
            <person name="Pietruszka J."/>
            <person name="Goncalves L.G."/>
            <person name="Santos H."/>
            <person name="Liebl W."/>
        </authorList>
    </citation>
    <scope>NUCLEOTIDE SEQUENCE</scope>
</reference>
<organism evidence="1">
    <name type="scientific">uncultured organism</name>
    <dbReference type="NCBI Taxonomy" id="155900"/>
    <lineage>
        <taxon>unclassified sequences</taxon>
        <taxon>environmental samples</taxon>
    </lineage>
</organism>
<evidence type="ECO:0008006" key="2">
    <source>
        <dbReference type="Google" id="ProtNLM"/>
    </source>
</evidence>
<evidence type="ECO:0000313" key="1">
    <source>
        <dbReference type="EMBL" id="AKI85296.1"/>
    </source>
</evidence>
<dbReference type="EMBL" id="KP892657">
    <property type="protein sequence ID" value="AKI85296.1"/>
    <property type="molecule type" value="Genomic_DNA"/>
</dbReference>
<accession>A0A0G2YJM2</accession>
<dbReference type="AlphaFoldDB" id="A0A0G2YJM2"/>
<proteinExistence type="predicted"/>
<sequence>MSDSIHQTIDVGFPEGETLLLRIRVGGCRLRVRPGGGDRWVTGTYHDPTGTLPCRVVEDGRTLEITQGLNITSWTGVFGGVPTLELTLGTARPYRLVLEGGASESTLDLGGLPLTDLEVRQGAGKYEIDFSAPNPVVMDELDIDGGAFGLELRNLANANFREMEVDGGASAYTFDFGGNLIRPAEVKLSTGVSTVTIAIPSSTAAKVEAETMLGTIDVGDGFTKREGAFWTAAAVAGGKPVLTIKANVALGALRLRQTTPTQALPTGNVG</sequence>